<evidence type="ECO:0000256" key="4">
    <source>
        <dbReference type="ARBA" id="ARBA00022801"/>
    </source>
</evidence>
<proteinExistence type="predicted"/>
<feature type="domain" description="Peptidase M24" evidence="5">
    <location>
        <begin position="5"/>
        <end position="116"/>
    </location>
</feature>
<name>A0AAD5SJ11_9FUNG</name>
<organism evidence="6 7">
    <name type="scientific">Rhizophlyctis rosea</name>
    <dbReference type="NCBI Taxonomy" id="64517"/>
    <lineage>
        <taxon>Eukaryota</taxon>
        <taxon>Fungi</taxon>
        <taxon>Fungi incertae sedis</taxon>
        <taxon>Chytridiomycota</taxon>
        <taxon>Chytridiomycota incertae sedis</taxon>
        <taxon>Chytridiomycetes</taxon>
        <taxon>Rhizophlyctidales</taxon>
        <taxon>Rhizophlyctidaceae</taxon>
        <taxon>Rhizophlyctis</taxon>
    </lineage>
</organism>
<keyword evidence="1 6" id="KW-0031">Aminopeptidase</keyword>
<dbReference type="Proteomes" id="UP001212841">
    <property type="component" value="Unassembled WGS sequence"/>
</dbReference>
<evidence type="ECO:0000259" key="5">
    <source>
        <dbReference type="Pfam" id="PF00557"/>
    </source>
</evidence>
<evidence type="ECO:0000313" key="7">
    <source>
        <dbReference type="Proteomes" id="UP001212841"/>
    </source>
</evidence>
<dbReference type="InterPro" id="IPR000994">
    <property type="entry name" value="Pept_M24"/>
</dbReference>
<accession>A0AAD5SJ11</accession>
<dbReference type="GO" id="GO:0070006">
    <property type="term" value="F:metalloaminopeptidase activity"/>
    <property type="evidence" value="ECO:0007669"/>
    <property type="project" value="InterPro"/>
</dbReference>
<keyword evidence="2" id="KW-0645">Protease</keyword>
<evidence type="ECO:0000313" key="6">
    <source>
        <dbReference type="EMBL" id="KAJ3056502.1"/>
    </source>
</evidence>
<dbReference type="GO" id="GO:0046872">
    <property type="term" value="F:metal ion binding"/>
    <property type="evidence" value="ECO:0007669"/>
    <property type="project" value="UniProtKB-KW"/>
</dbReference>
<comment type="caution">
    <text evidence="6">The sequence shown here is derived from an EMBL/GenBank/DDBJ whole genome shotgun (WGS) entry which is preliminary data.</text>
</comment>
<dbReference type="AlphaFoldDB" id="A0AAD5SJ11"/>
<dbReference type="InterPro" id="IPR002467">
    <property type="entry name" value="Pept_M24A_MAP1"/>
</dbReference>
<dbReference type="PANTHER" id="PTHR43330">
    <property type="entry name" value="METHIONINE AMINOPEPTIDASE"/>
    <property type="match status" value="1"/>
</dbReference>
<keyword evidence="4" id="KW-0378">Hydrolase</keyword>
<dbReference type="GO" id="GO:0006508">
    <property type="term" value="P:proteolysis"/>
    <property type="evidence" value="ECO:0007669"/>
    <property type="project" value="UniProtKB-KW"/>
</dbReference>
<keyword evidence="3" id="KW-0479">Metal-binding</keyword>
<protein>
    <submittedName>
        <fullName evidence="6">Methionine aminopeptidase 1D, mitochondrial</fullName>
    </submittedName>
</protein>
<dbReference type="Gene3D" id="3.90.230.10">
    <property type="entry name" value="Creatinase/methionine aminopeptidase superfamily"/>
    <property type="match status" value="1"/>
</dbReference>
<dbReference type="PANTHER" id="PTHR43330:SF8">
    <property type="entry name" value="METHIONINE AMINOPEPTIDASE 1D, MITOCHONDRIAL"/>
    <property type="match status" value="1"/>
</dbReference>
<dbReference type="InterPro" id="IPR036005">
    <property type="entry name" value="Creatinase/aminopeptidase-like"/>
</dbReference>
<sequence length="136" mass="14921">MLQVFLNGFHGDTSATFLVGEVDQKGVDLVGATKEAMHRAIQACGPGVPLNTIGQIISDFAKMNGYTTCREFSGHGLGRQFHEVPLIYHFANDDDMPMMEGMAFTIDEIIKWPDEWTVVTKDGEVKLTIVLSDSVG</sequence>
<dbReference type="PROSITE" id="PS00680">
    <property type="entry name" value="MAP_1"/>
    <property type="match status" value="1"/>
</dbReference>
<evidence type="ECO:0000256" key="3">
    <source>
        <dbReference type="ARBA" id="ARBA00022723"/>
    </source>
</evidence>
<dbReference type="Pfam" id="PF00557">
    <property type="entry name" value="Peptidase_M24"/>
    <property type="match status" value="1"/>
</dbReference>
<dbReference type="EMBL" id="JADGJD010000030">
    <property type="protein sequence ID" value="KAJ3056502.1"/>
    <property type="molecule type" value="Genomic_DNA"/>
</dbReference>
<evidence type="ECO:0000256" key="1">
    <source>
        <dbReference type="ARBA" id="ARBA00022438"/>
    </source>
</evidence>
<evidence type="ECO:0000256" key="2">
    <source>
        <dbReference type="ARBA" id="ARBA00022670"/>
    </source>
</evidence>
<keyword evidence="7" id="KW-1185">Reference proteome</keyword>
<gene>
    <name evidence="6" type="primary">METAP1D</name>
    <name evidence="6" type="ORF">HK097_006409</name>
</gene>
<reference evidence="6" key="1">
    <citation type="submission" date="2020-05" db="EMBL/GenBank/DDBJ databases">
        <title>Phylogenomic resolution of chytrid fungi.</title>
        <authorList>
            <person name="Stajich J.E."/>
            <person name="Amses K."/>
            <person name="Simmons R."/>
            <person name="Seto K."/>
            <person name="Myers J."/>
            <person name="Bonds A."/>
            <person name="Quandt C.A."/>
            <person name="Barry K."/>
            <person name="Liu P."/>
            <person name="Grigoriev I."/>
            <person name="Longcore J.E."/>
            <person name="James T.Y."/>
        </authorList>
    </citation>
    <scope>NUCLEOTIDE SEQUENCE</scope>
    <source>
        <strain evidence="6">JEL0318</strain>
    </source>
</reference>
<dbReference type="SUPFAM" id="SSF55920">
    <property type="entry name" value="Creatinase/aminopeptidase"/>
    <property type="match status" value="1"/>
</dbReference>